<dbReference type="AlphaFoldDB" id="A0A0F9SYN8"/>
<sequence length="128" mass="13979">MSDPFADWVRGQPKKPKKLSPDERKALARLRREAKKAGATLRNYGRGGLPPSLALGVMRRDGFTCKVHGDHGEGENGGLTLHHKGGTGLSAWLRSKGTSNDVNNLVTICHRAHGNIHEHTDKIEEVEA</sequence>
<gene>
    <name evidence="2" type="ORF">LCGC14_0414590</name>
</gene>
<name>A0A0F9SYN8_9ZZZZ</name>
<reference evidence="2" key="1">
    <citation type="journal article" date="2015" name="Nature">
        <title>Complex archaea that bridge the gap between prokaryotes and eukaryotes.</title>
        <authorList>
            <person name="Spang A."/>
            <person name="Saw J.H."/>
            <person name="Jorgensen S.L."/>
            <person name="Zaremba-Niedzwiedzka K."/>
            <person name="Martijn J."/>
            <person name="Lind A.E."/>
            <person name="van Eijk R."/>
            <person name="Schleper C."/>
            <person name="Guy L."/>
            <person name="Ettema T.J."/>
        </authorList>
    </citation>
    <scope>NUCLEOTIDE SEQUENCE</scope>
</reference>
<comment type="caution">
    <text evidence="2">The sequence shown here is derived from an EMBL/GenBank/DDBJ whole genome shotgun (WGS) entry which is preliminary data.</text>
</comment>
<protein>
    <submittedName>
        <fullName evidence="2">Uncharacterized protein</fullName>
    </submittedName>
</protein>
<feature type="region of interest" description="Disordered" evidence="1">
    <location>
        <begin position="1"/>
        <end position="23"/>
    </location>
</feature>
<evidence type="ECO:0000313" key="2">
    <source>
        <dbReference type="EMBL" id="KKN72064.1"/>
    </source>
</evidence>
<organism evidence="2">
    <name type="scientific">marine sediment metagenome</name>
    <dbReference type="NCBI Taxonomy" id="412755"/>
    <lineage>
        <taxon>unclassified sequences</taxon>
        <taxon>metagenomes</taxon>
        <taxon>ecological metagenomes</taxon>
    </lineage>
</organism>
<proteinExistence type="predicted"/>
<evidence type="ECO:0000256" key="1">
    <source>
        <dbReference type="SAM" id="MobiDB-lite"/>
    </source>
</evidence>
<dbReference type="EMBL" id="LAZR01000370">
    <property type="protein sequence ID" value="KKN72064.1"/>
    <property type="molecule type" value="Genomic_DNA"/>
</dbReference>
<accession>A0A0F9SYN8</accession>